<protein>
    <submittedName>
        <fullName evidence="4">4'-phosphopantetheinyl transferase superfamily protein</fullName>
    </submittedName>
</protein>
<dbReference type="GO" id="GO:0016740">
    <property type="term" value="F:transferase activity"/>
    <property type="evidence" value="ECO:0007669"/>
    <property type="project" value="UniProtKB-KW"/>
</dbReference>
<dbReference type="Gene3D" id="3.90.470.20">
    <property type="entry name" value="4'-phosphopantetheinyl transferase domain"/>
    <property type="match status" value="1"/>
</dbReference>
<feature type="domain" description="4'-phosphopantetheinyl transferase" evidence="3">
    <location>
        <begin position="88"/>
        <end position="171"/>
    </location>
</feature>
<evidence type="ECO:0000256" key="2">
    <source>
        <dbReference type="ARBA" id="ARBA00022679"/>
    </source>
</evidence>
<dbReference type="InterPro" id="IPR008278">
    <property type="entry name" value="4-PPantetheinyl_Trfase_dom"/>
</dbReference>
<dbReference type="RefSeq" id="WP_263076798.1">
    <property type="nucleotide sequence ID" value="NZ_CP089977.1"/>
</dbReference>
<evidence type="ECO:0000256" key="1">
    <source>
        <dbReference type="ARBA" id="ARBA00010990"/>
    </source>
</evidence>
<comment type="similarity">
    <text evidence="1">Belongs to the P-Pant transferase superfamily. Gsp/Sfp/HetI/AcpT family.</text>
</comment>
<evidence type="ECO:0000313" key="4">
    <source>
        <dbReference type="EMBL" id="UXZ05297.1"/>
    </source>
</evidence>
<dbReference type="EMBL" id="CP089977">
    <property type="protein sequence ID" value="UXZ05297.1"/>
    <property type="molecule type" value="Genomic_DNA"/>
</dbReference>
<dbReference type="PANTHER" id="PTHR12215:SF10">
    <property type="entry name" value="L-AMINOADIPATE-SEMIALDEHYDE DEHYDROGENASE-PHOSPHOPANTETHEINYL TRANSFERASE"/>
    <property type="match status" value="1"/>
</dbReference>
<evidence type="ECO:0000313" key="5">
    <source>
        <dbReference type="Proteomes" id="UP001063782"/>
    </source>
</evidence>
<organism evidence="4 5">
    <name type="scientific">Moraxella nasicaprae</name>
    <dbReference type="NCBI Taxonomy" id="2904122"/>
    <lineage>
        <taxon>Bacteria</taxon>
        <taxon>Pseudomonadati</taxon>
        <taxon>Pseudomonadota</taxon>
        <taxon>Gammaproteobacteria</taxon>
        <taxon>Moraxellales</taxon>
        <taxon>Moraxellaceae</taxon>
        <taxon>Moraxella</taxon>
    </lineage>
</organism>
<dbReference type="Pfam" id="PF01648">
    <property type="entry name" value="ACPS"/>
    <property type="match status" value="1"/>
</dbReference>
<gene>
    <name evidence="4" type="ORF">LU297_02265</name>
</gene>
<dbReference type="SUPFAM" id="SSF56214">
    <property type="entry name" value="4'-phosphopantetheinyl transferase"/>
    <property type="match status" value="2"/>
</dbReference>
<accession>A0ABY6F5R0</accession>
<keyword evidence="2 4" id="KW-0808">Transferase</keyword>
<keyword evidence="5" id="KW-1185">Reference proteome</keyword>
<name>A0ABY6F5R0_9GAMM</name>
<dbReference type="PANTHER" id="PTHR12215">
    <property type="entry name" value="PHOSPHOPANTETHEINE TRANSFERASE"/>
    <property type="match status" value="1"/>
</dbReference>
<proteinExistence type="inferred from homology"/>
<evidence type="ECO:0000259" key="3">
    <source>
        <dbReference type="Pfam" id="PF01648"/>
    </source>
</evidence>
<reference evidence="4" key="1">
    <citation type="submission" date="2021-12" db="EMBL/GenBank/DDBJ databases">
        <title>taxonomy of Moraxella sp. ZY201224.</title>
        <authorList>
            <person name="Li F."/>
        </authorList>
    </citation>
    <scope>NUCLEOTIDE SEQUENCE</scope>
    <source>
        <strain evidence="4">ZY201224</strain>
    </source>
</reference>
<dbReference type="InterPro" id="IPR050559">
    <property type="entry name" value="P-Pant_transferase_sf"/>
</dbReference>
<sequence>MSIEKMIYLHHAPLTSIMQDGAVSKRVFADYRERILSDFCGDCDLPKPAFAKDEYGKPYCTNIAHLHFNHSHSQSDYALIYSLTVQNIGVDIENIHRQVNFDGLAKRYFHQDEYHHWQKNDCDKTLWFAYWTIKEAVLKASGIGIRMPLNQLNAVFINQDSGYVNHHIGEFYFKQKIINDNIISIAYPFEYKDRPIIGCH</sequence>
<dbReference type="Proteomes" id="UP001063782">
    <property type="component" value="Chromosome"/>
</dbReference>
<dbReference type="InterPro" id="IPR037143">
    <property type="entry name" value="4-PPantetheinyl_Trfase_dom_sf"/>
</dbReference>